<organism evidence="2 3">
    <name type="scientific">Candidatus Clostridium stratigraminis</name>
    <dbReference type="NCBI Taxonomy" id="3381661"/>
    <lineage>
        <taxon>Bacteria</taxon>
        <taxon>Bacillati</taxon>
        <taxon>Bacillota</taxon>
        <taxon>Clostridia</taxon>
        <taxon>Eubacteriales</taxon>
        <taxon>Clostridiaceae</taxon>
        <taxon>Clostridium</taxon>
    </lineage>
</organism>
<evidence type="ECO:0000256" key="1">
    <source>
        <dbReference type="SAM" id="Phobius"/>
    </source>
</evidence>
<dbReference type="Proteomes" id="UP001623591">
    <property type="component" value="Unassembled WGS sequence"/>
</dbReference>
<protein>
    <submittedName>
        <fullName evidence="2">Uncharacterized protein</fullName>
    </submittedName>
</protein>
<evidence type="ECO:0000313" key="2">
    <source>
        <dbReference type="EMBL" id="MFL0248713.1"/>
    </source>
</evidence>
<keyword evidence="1" id="KW-0812">Transmembrane</keyword>
<keyword evidence="3" id="KW-1185">Reference proteome</keyword>
<accession>A0ABW8T897</accession>
<feature type="transmembrane region" description="Helical" evidence="1">
    <location>
        <begin position="64"/>
        <end position="82"/>
    </location>
</feature>
<reference evidence="2 3" key="1">
    <citation type="submission" date="2024-11" db="EMBL/GenBank/DDBJ databases">
        <authorList>
            <person name="Heng Y.C."/>
            <person name="Lim A.C.H."/>
            <person name="Lee J.K.Y."/>
            <person name="Kittelmann S."/>
        </authorList>
    </citation>
    <scope>NUCLEOTIDE SEQUENCE [LARGE SCALE GENOMIC DNA]</scope>
    <source>
        <strain evidence="2 3">WILCCON 0185</strain>
    </source>
</reference>
<dbReference type="RefSeq" id="WP_406771140.1">
    <property type="nucleotide sequence ID" value="NZ_JBJHZZ010000027.1"/>
</dbReference>
<sequence length="256" mass="28819">MGNMDENMSLNNVVEINQEVIQTTGKKLWNPKGFLILSILFSFLPASILYSLNYGRLGFPKKKNISLLISFIAFVIMISMALFINQSILKGIFYGLNIGAAVYMRQDQSKLFENHVLNGGRKASYLVPSLVSTVIAAIFLVLMFYSINIPDQKLMFNGSELYYTENVQKSDAEKLGTYLSEQGFFNENIKVSVKIDKKSTTYDFSLIVDKSSLGDKNLEQSAKDMSMELSKNVFNNSKVNINLCDNVFKPLKTISN</sequence>
<dbReference type="EMBL" id="JBJHZZ010000027">
    <property type="protein sequence ID" value="MFL0248713.1"/>
    <property type="molecule type" value="Genomic_DNA"/>
</dbReference>
<gene>
    <name evidence="2" type="ORF">ACJDUG_17365</name>
</gene>
<feature type="transmembrane region" description="Helical" evidence="1">
    <location>
        <begin position="125"/>
        <end position="147"/>
    </location>
</feature>
<feature type="transmembrane region" description="Helical" evidence="1">
    <location>
        <begin position="33"/>
        <end position="52"/>
    </location>
</feature>
<keyword evidence="1" id="KW-1133">Transmembrane helix</keyword>
<proteinExistence type="predicted"/>
<keyword evidence="1" id="KW-0472">Membrane</keyword>
<evidence type="ECO:0000313" key="3">
    <source>
        <dbReference type="Proteomes" id="UP001623591"/>
    </source>
</evidence>
<name>A0ABW8T897_9CLOT</name>
<comment type="caution">
    <text evidence="2">The sequence shown here is derived from an EMBL/GenBank/DDBJ whole genome shotgun (WGS) entry which is preliminary data.</text>
</comment>